<dbReference type="SUPFAM" id="SSF48452">
    <property type="entry name" value="TPR-like"/>
    <property type="match status" value="1"/>
</dbReference>
<evidence type="ECO:0000313" key="4">
    <source>
        <dbReference type="EMBL" id="SHH24740.1"/>
    </source>
</evidence>
<keyword evidence="2 3" id="KW-0802">TPR repeat</keyword>
<organism evidence="4 5">
    <name type="scientific">Clostridium grantii DSM 8605</name>
    <dbReference type="NCBI Taxonomy" id="1121316"/>
    <lineage>
        <taxon>Bacteria</taxon>
        <taxon>Bacillati</taxon>
        <taxon>Bacillota</taxon>
        <taxon>Clostridia</taxon>
        <taxon>Eubacteriales</taxon>
        <taxon>Clostridiaceae</taxon>
        <taxon>Clostridium</taxon>
    </lineage>
</organism>
<keyword evidence="5" id="KW-1185">Reference proteome</keyword>
<dbReference type="Pfam" id="PF13181">
    <property type="entry name" value="TPR_8"/>
    <property type="match status" value="2"/>
</dbReference>
<dbReference type="RefSeq" id="WP_073336647.1">
    <property type="nucleotide sequence ID" value="NZ_FQXM01000003.1"/>
</dbReference>
<dbReference type="OrthoDB" id="1907609at2"/>
<feature type="repeat" description="TPR" evidence="3">
    <location>
        <begin position="67"/>
        <end position="100"/>
    </location>
</feature>
<dbReference type="Gene3D" id="1.25.40.10">
    <property type="entry name" value="Tetratricopeptide repeat domain"/>
    <property type="match status" value="1"/>
</dbReference>
<name>A0A1M5RF39_9CLOT</name>
<sequence length="116" mass="13864">MESFEKGNILYHKRNYIEALEKYKEALLTNENNSTILYNIGVCFLKLERYFDSIEFFKKAISNSYNSKYFYNIGYCYTKLNNHKKALVYFNTSWAIDNSDDDCKNAINLILKKYKK</sequence>
<dbReference type="Proteomes" id="UP000184447">
    <property type="component" value="Unassembled WGS sequence"/>
</dbReference>
<reference evidence="4 5" key="1">
    <citation type="submission" date="2016-11" db="EMBL/GenBank/DDBJ databases">
        <authorList>
            <person name="Jaros S."/>
            <person name="Januszkiewicz K."/>
            <person name="Wedrychowicz H."/>
        </authorList>
    </citation>
    <scope>NUCLEOTIDE SEQUENCE [LARGE SCALE GENOMIC DNA]</scope>
    <source>
        <strain evidence="4 5">DSM 8605</strain>
    </source>
</reference>
<evidence type="ECO:0000313" key="5">
    <source>
        <dbReference type="Proteomes" id="UP000184447"/>
    </source>
</evidence>
<accession>A0A1M5RF39</accession>
<dbReference type="InterPro" id="IPR051685">
    <property type="entry name" value="Ycf3/AcsC/BcsC/TPR_MFPF"/>
</dbReference>
<dbReference type="PANTHER" id="PTHR44943:SF8">
    <property type="entry name" value="TPR REPEAT-CONTAINING PROTEIN MJ0263"/>
    <property type="match status" value="1"/>
</dbReference>
<gene>
    <name evidence="4" type="ORF">SAMN02745207_00489</name>
</gene>
<keyword evidence="1" id="KW-0677">Repeat</keyword>
<dbReference type="EMBL" id="FQXM01000003">
    <property type="protein sequence ID" value="SHH24740.1"/>
    <property type="molecule type" value="Genomic_DNA"/>
</dbReference>
<dbReference type="InterPro" id="IPR013105">
    <property type="entry name" value="TPR_2"/>
</dbReference>
<dbReference type="InterPro" id="IPR011990">
    <property type="entry name" value="TPR-like_helical_dom_sf"/>
</dbReference>
<protein>
    <submittedName>
        <fullName evidence="4">Tetratricopeptide repeat-containing protein</fullName>
    </submittedName>
</protein>
<proteinExistence type="predicted"/>
<dbReference type="STRING" id="1121316.SAMN02745207_00489"/>
<dbReference type="PROSITE" id="PS50005">
    <property type="entry name" value="TPR"/>
    <property type="match status" value="1"/>
</dbReference>
<dbReference type="Pfam" id="PF07719">
    <property type="entry name" value="TPR_2"/>
    <property type="match status" value="1"/>
</dbReference>
<evidence type="ECO:0000256" key="2">
    <source>
        <dbReference type="ARBA" id="ARBA00022803"/>
    </source>
</evidence>
<dbReference type="SMART" id="SM00028">
    <property type="entry name" value="TPR"/>
    <property type="match status" value="3"/>
</dbReference>
<dbReference type="PANTHER" id="PTHR44943">
    <property type="entry name" value="CELLULOSE SYNTHASE OPERON PROTEIN C"/>
    <property type="match status" value="1"/>
</dbReference>
<evidence type="ECO:0000256" key="1">
    <source>
        <dbReference type="ARBA" id="ARBA00022737"/>
    </source>
</evidence>
<dbReference type="AlphaFoldDB" id="A0A1M5RF39"/>
<evidence type="ECO:0000256" key="3">
    <source>
        <dbReference type="PROSITE-ProRule" id="PRU00339"/>
    </source>
</evidence>
<dbReference type="InterPro" id="IPR019734">
    <property type="entry name" value="TPR_rpt"/>
</dbReference>